<accession>A0A1M5K8M7</accession>
<dbReference type="RefSeq" id="WP_072791715.1">
    <property type="nucleotide sequence ID" value="NZ_FQWM01000001.1"/>
</dbReference>
<dbReference type="SUPFAM" id="SSF53335">
    <property type="entry name" value="S-adenosyl-L-methionine-dependent methyltransferases"/>
    <property type="match status" value="1"/>
</dbReference>
<proteinExistence type="predicted"/>
<dbReference type="Proteomes" id="UP000184211">
    <property type="component" value="Unassembled WGS sequence"/>
</dbReference>
<dbReference type="AlphaFoldDB" id="A0A1M5K8M7"/>
<protein>
    <submittedName>
        <fullName evidence="1">Methyltransferase, FkbM family</fullName>
    </submittedName>
</protein>
<dbReference type="STRING" id="870908.SAMN04488044_0898"/>
<organism evidence="1 2">
    <name type="scientific">Cognatishimia maritima</name>
    <dbReference type="NCBI Taxonomy" id="870908"/>
    <lineage>
        <taxon>Bacteria</taxon>
        <taxon>Pseudomonadati</taxon>
        <taxon>Pseudomonadota</taxon>
        <taxon>Alphaproteobacteria</taxon>
        <taxon>Rhodobacterales</taxon>
        <taxon>Paracoccaceae</taxon>
        <taxon>Cognatishimia</taxon>
    </lineage>
</organism>
<evidence type="ECO:0000313" key="1">
    <source>
        <dbReference type="EMBL" id="SHG49071.1"/>
    </source>
</evidence>
<evidence type="ECO:0000313" key="2">
    <source>
        <dbReference type="Proteomes" id="UP000184211"/>
    </source>
</evidence>
<keyword evidence="1" id="KW-0489">Methyltransferase</keyword>
<dbReference type="Gene3D" id="3.40.50.150">
    <property type="entry name" value="Vaccinia Virus protein VP39"/>
    <property type="match status" value="1"/>
</dbReference>
<dbReference type="GO" id="GO:0032259">
    <property type="term" value="P:methylation"/>
    <property type="evidence" value="ECO:0007669"/>
    <property type="project" value="UniProtKB-KW"/>
</dbReference>
<gene>
    <name evidence="1" type="ORF">SAMN04488044_0898</name>
</gene>
<dbReference type="InterPro" id="IPR006342">
    <property type="entry name" value="FkbM_mtfrase"/>
</dbReference>
<keyword evidence="2" id="KW-1185">Reference proteome</keyword>
<dbReference type="Pfam" id="PF01135">
    <property type="entry name" value="PCMT"/>
    <property type="match status" value="1"/>
</dbReference>
<dbReference type="InterPro" id="IPR052514">
    <property type="entry name" value="SAM-dependent_MTase"/>
</dbReference>
<dbReference type="InterPro" id="IPR029063">
    <property type="entry name" value="SAM-dependent_MTases_sf"/>
</dbReference>
<reference evidence="2" key="1">
    <citation type="submission" date="2016-11" db="EMBL/GenBank/DDBJ databases">
        <authorList>
            <person name="Varghese N."/>
            <person name="Submissions S."/>
        </authorList>
    </citation>
    <scope>NUCLEOTIDE SEQUENCE [LARGE SCALE GENOMIC DNA]</scope>
    <source>
        <strain evidence="2">DSM 28223</strain>
    </source>
</reference>
<keyword evidence="1" id="KW-0808">Transferase</keyword>
<name>A0A1M5K8M7_9RHOB</name>
<dbReference type="PANTHER" id="PTHR34203:SF15">
    <property type="entry name" value="SLL1173 PROTEIN"/>
    <property type="match status" value="1"/>
</dbReference>
<dbReference type="GO" id="GO:0008168">
    <property type="term" value="F:methyltransferase activity"/>
    <property type="evidence" value="ECO:0007669"/>
    <property type="project" value="UniProtKB-KW"/>
</dbReference>
<dbReference type="EMBL" id="FQWM01000001">
    <property type="protein sequence ID" value="SHG49071.1"/>
    <property type="molecule type" value="Genomic_DNA"/>
</dbReference>
<dbReference type="NCBIfam" id="TIGR01444">
    <property type="entry name" value="fkbM_fam"/>
    <property type="match status" value="1"/>
</dbReference>
<dbReference type="CDD" id="cd02440">
    <property type="entry name" value="AdoMet_MTases"/>
    <property type="match status" value="1"/>
</dbReference>
<dbReference type="PANTHER" id="PTHR34203">
    <property type="entry name" value="METHYLTRANSFERASE, FKBM FAMILY PROTEIN"/>
    <property type="match status" value="1"/>
</dbReference>
<sequence length="223" mass="24406">MRVFSIDDIEIELPDWLLGTAIEHKVASGDYEGSESHAARMRIKPGMRVLEVGAGLGYVSAICANLAGAEHVVSVEANPQMLAPLQANLARNGCKAVQVMHGALVGNGHHEETVNFRAGSLFWGGATLPNGVTHDDMVPVPALRLRPLLLTIRPRFVMLDVEGAEAELFKKPWPRFVKFVVLELHPKKYKTRTIKEIVDCMSASGLTYDPATSHGRTLGFMRV</sequence>